<dbReference type="PANTHER" id="PTHR43788:SF6">
    <property type="entry name" value="DNA HELICASE B"/>
    <property type="match status" value="1"/>
</dbReference>
<proteinExistence type="predicted"/>
<dbReference type="PANTHER" id="PTHR43788">
    <property type="entry name" value="DNA2/NAM7 HELICASE FAMILY MEMBER"/>
    <property type="match status" value="1"/>
</dbReference>
<dbReference type="OrthoDB" id="9803432at2"/>
<organism evidence="4 5">
    <name type="scientific">Eubacterium plexicaudatum ASF492</name>
    <dbReference type="NCBI Taxonomy" id="1235802"/>
    <lineage>
        <taxon>Bacteria</taxon>
        <taxon>Bacillati</taxon>
        <taxon>Bacillota</taxon>
        <taxon>Clostridia</taxon>
        <taxon>Eubacteriales</taxon>
        <taxon>Eubacteriaceae</taxon>
        <taxon>Eubacterium</taxon>
    </lineage>
</organism>
<protein>
    <submittedName>
        <fullName evidence="4">RecD/TraA family helicase</fullName>
    </submittedName>
</protein>
<evidence type="ECO:0000256" key="2">
    <source>
        <dbReference type="ARBA" id="ARBA00022840"/>
    </source>
</evidence>
<feature type="domain" description="UvrD-like helicase C-terminal" evidence="3">
    <location>
        <begin position="680"/>
        <end position="724"/>
    </location>
</feature>
<dbReference type="InterPro" id="IPR050534">
    <property type="entry name" value="Coronavir_polyprotein_1ab"/>
</dbReference>
<dbReference type="Gene3D" id="2.30.30.940">
    <property type="match status" value="1"/>
</dbReference>
<dbReference type="Pfam" id="PF13538">
    <property type="entry name" value="UvrD_C_2"/>
    <property type="match status" value="1"/>
</dbReference>
<dbReference type="PATRIC" id="fig|1235802.3.peg.4924"/>
<dbReference type="InterPro" id="IPR027417">
    <property type="entry name" value="P-loop_NTPase"/>
</dbReference>
<reference evidence="4 5" key="1">
    <citation type="journal article" date="2014" name="Genome Announc.">
        <title>Draft genome sequences of the altered schaedler flora, a defined bacterial community from gnotobiotic mice.</title>
        <authorList>
            <person name="Wannemuehler M.J."/>
            <person name="Overstreet A.M."/>
            <person name="Ward D.V."/>
            <person name="Phillips G.J."/>
        </authorList>
    </citation>
    <scope>NUCLEOTIDE SEQUENCE [LARGE SCALE GENOMIC DNA]</scope>
    <source>
        <strain evidence="4 5">ASF492</strain>
    </source>
</reference>
<dbReference type="Pfam" id="PF13604">
    <property type="entry name" value="AAA_30"/>
    <property type="match status" value="1"/>
</dbReference>
<dbReference type="SUPFAM" id="SSF52540">
    <property type="entry name" value="P-loop containing nucleoside triphosphate hydrolases"/>
    <property type="match status" value="2"/>
</dbReference>
<dbReference type="GO" id="GO:0005524">
    <property type="term" value="F:ATP binding"/>
    <property type="evidence" value="ECO:0007669"/>
    <property type="project" value="UniProtKB-KW"/>
</dbReference>
<dbReference type="CDD" id="cd18809">
    <property type="entry name" value="SF1_C_RecD"/>
    <property type="match status" value="1"/>
</dbReference>
<name>N2A9U2_9FIRM</name>
<dbReference type="Proteomes" id="UP000012589">
    <property type="component" value="Unassembled WGS sequence"/>
</dbReference>
<dbReference type="AlphaFoldDB" id="N2A9U2"/>
<evidence type="ECO:0000313" key="5">
    <source>
        <dbReference type="Proteomes" id="UP000012589"/>
    </source>
</evidence>
<dbReference type="CDD" id="cd17933">
    <property type="entry name" value="DEXSc_RecD-like"/>
    <property type="match status" value="1"/>
</dbReference>
<accession>N2A9U2</accession>
<evidence type="ECO:0000259" key="3">
    <source>
        <dbReference type="Pfam" id="PF13538"/>
    </source>
</evidence>
<keyword evidence="4" id="KW-0378">Hydrolase</keyword>
<dbReference type="Gene3D" id="3.40.50.300">
    <property type="entry name" value="P-loop containing nucleotide triphosphate hydrolases"/>
    <property type="match status" value="2"/>
</dbReference>
<dbReference type="EMBL" id="AQFT01000136">
    <property type="protein sequence ID" value="EMZ21089.1"/>
    <property type="molecule type" value="Genomic_DNA"/>
</dbReference>
<dbReference type="HOGENOM" id="CLU_007524_0_1_9"/>
<sequence>MKNNDEKEVLFKGRIVRPIYESEDYRVYAVDVNKDIYPDIKLTKYGNATISGEIHELGKGIEYEIKAVEQLTKNGWGYKVINIRRNKPQSADDMYVFLQEILTLNQAQTLYEVYPDIVDRVMNNNLDDIDLNKLHGIKEYTFNIIKDKIVENFCLAELVVEFQGLLSLPMLKKLYEKYSSITMIKKKLKEDPYKCLCGLARVGFATADSILLELEKVSKESVKNGGPEIIEFESELKTSNHRCLSCMLYLLEKNEEDGHTLMSINELRNQCMKMVPACSNHFVECMKHESIYYDKESMVVSIRRTYEIEKYIAEKIVGGLVNTKNRWDFNYKKYHTVNGCELSDEQVKIVENICKYNVCILNGAGGTGKSFCTQAVINMLKDNNKSFRLFSPTGKAAKVLSDYTKEHAMTIHRGLGYMPPDTWSFNEKHKLDCDALIIDEFSMTDIFLLKRVLDAVDFDRTKLLLIGDNAQLPSVSCGNLLHDFMQTNIIPTVTLTKVFRYGEGGLMKVATDVRFCKEYLTGINNQFTWFGTNKDYAFVNVGSDIMVKNAVALYKKLLSQGYKVEDIQLLTSYKKGDVGTVVINNAIQKVANPNYGSTECMKVGDTVYFKGDQIIQNVNNYHAQLFVDDEYGFDEDLRETFIANGETGIVKDVFTSYLIIDFDGVKVKYYRNDMQMVGLGYCITIHKSQGSSIKVVILLTPQSHAYMLNSNLIYVGLTRMKEKCFHLGNIDTVNQSVKKKANFVRNTFMQRLIKETCENLKKTA</sequence>
<keyword evidence="5" id="KW-1185">Reference proteome</keyword>
<keyword evidence="2" id="KW-0067">ATP-binding</keyword>
<dbReference type="GO" id="GO:0003678">
    <property type="term" value="F:DNA helicase activity"/>
    <property type="evidence" value="ECO:0007669"/>
    <property type="project" value="UniProtKB-ARBA"/>
</dbReference>
<evidence type="ECO:0000256" key="1">
    <source>
        <dbReference type="ARBA" id="ARBA00022741"/>
    </source>
</evidence>
<dbReference type="InterPro" id="IPR027785">
    <property type="entry name" value="UvrD-like_helicase_C"/>
</dbReference>
<dbReference type="eggNOG" id="COG0507">
    <property type="taxonomic scope" value="Bacteria"/>
</dbReference>
<comment type="caution">
    <text evidence="4">The sequence shown here is derived from an EMBL/GenBank/DDBJ whole genome shotgun (WGS) entry which is preliminary data.</text>
</comment>
<keyword evidence="4" id="KW-0347">Helicase</keyword>
<dbReference type="STRING" id="1235802.C823_04662"/>
<gene>
    <name evidence="4" type="ORF">C823_04662</name>
</gene>
<evidence type="ECO:0000313" key="4">
    <source>
        <dbReference type="EMBL" id="EMZ21089.1"/>
    </source>
</evidence>
<keyword evidence="1" id="KW-0547">Nucleotide-binding</keyword>